<comment type="caution">
    <text evidence="1">The sequence shown here is derived from an EMBL/GenBank/DDBJ whole genome shotgun (WGS) entry which is preliminary data.</text>
</comment>
<name>A0ABD0WJM0_UMBPY</name>
<evidence type="ECO:0000313" key="1">
    <source>
        <dbReference type="EMBL" id="KAL0964866.1"/>
    </source>
</evidence>
<dbReference type="AlphaFoldDB" id="A0ABD0WJM0"/>
<protein>
    <submittedName>
        <fullName evidence="1">Uncharacterized protein</fullName>
    </submittedName>
</protein>
<organism evidence="1 2">
    <name type="scientific">Umbra pygmaea</name>
    <name type="common">Eastern mudminnow</name>
    <dbReference type="NCBI Taxonomy" id="75934"/>
    <lineage>
        <taxon>Eukaryota</taxon>
        <taxon>Metazoa</taxon>
        <taxon>Chordata</taxon>
        <taxon>Craniata</taxon>
        <taxon>Vertebrata</taxon>
        <taxon>Euteleostomi</taxon>
        <taxon>Actinopterygii</taxon>
        <taxon>Neopterygii</taxon>
        <taxon>Teleostei</taxon>
        <taxon>Protacanthopterygii</taxon>
        <taxon>Esociformes</taxon>
        <taxon>Umbridae</taxon>
        <taxon>Umbra</taxon>
    </lineage>
</organism>
<proteinExistence type="predicted"/>
<evidence type="ECO:0000313" key="2">
    <source>
        <dbReference type="Proteomes" id="UP001557470"/>
    </source>
</evidence>
<sequence length="129" mass="14760">MYFIPIAPSCGERPHSCPRQLKHAGGSNVSMQPNIRRGAGVWHQTRSLLYKNLLIKWRTKQQSLQELVLPLLLLFLLILISELNPHVYYRGTSTTKLEKDPMFVKGLGYTPINHATNHIMDEVAQEIIK</sequence>
<reference evidence="1 2" key="1">
    <citation type="submission" date="2024-06" db="EMBL/GenBank/DDBJ databases">
        <authorList>
            <person name="Pan Q."/>
            <person name="Wen M."/>
            <person name="Jouanno E."/>
            <person name="Zahm M."/>
            <person name="Klopp C."/>
            <person name="Cabau C."/>
            <person name="Louis A."/>
            <person name="Berthelot C."/>
            <person name="Parey E."/>
            <person name="Roest Crollius H."/>
            <person name="Montfort J."/>
            <person name="Robinson-Rechavi M."/>
            <person name="Bouchez O."/>
            <person name="Lampietro C."/>
            <person name="Lopez Roques C."/>
            <person name="Donnadieu C."/>
            <person name="Postlethwait J."/>
            <person name="Bobe J."/>
            <person name="Verreycken H."/>
            <person name="Guiguen Y."/>
        </authorList>
    </citation>
    <scope>NUCLEOTIDE SEQUENCE [LARGE SCALE GENOMIC DNA]</scope>
    <source>
        <strain evidence="1">Up_M1</strain>
        <tissue evidence="1">Testis</tissue>
    </source>
</reference>
<dbReference type="EMBL" id="JAGEUA010000010">
    <property type="protein sequence ID" value="KAL0964866.1"/>
    <property type="molecule type" value="Genomic_DNA"/>
</dbReference>
<gene>
    <name evidence="1" type="ORF">UPYG_G00330100</name>
</gene>
<keyword evidence="2" id="KW-1185">Reference proteome</keyword>
<accession>A0ABD0WJM0</accession>
<dbReference type="Proteomes" id="UP001557470">
    <property type="component" value="Unassembled WGS sequence"/>
</dbReference>